<proteinExistence type="predicted"/>
<protein>
    <recommendedName>
        <fullName evidence="3">ABM domain-containing protein</fullName>
    </recommendedName>
</protein>
<accession>A0A0U1LMV4</accession>
<evidence type="ECO:0008006" key="3">
    <source>
        <dbReference type="Google" id="ProtNLM"/>
    </source>
</evidence>
<sequence>MSSSGFIHVVESFAVKPDKLQEFFDAVDPVITRLEKSEPHIWHIYAVHSTSVDGPENVVLIAKYGLGLSAITRNGADKLFLERFFDEEAMKRVRGSPPFVEMSRKIEPLLEQPSEVQCGPVVLGFQDRQR</sequence>
<evidence type="ECO:0000313" key="1">
    <source>
        <dbReference type="EMBL" id="CRG83620.1"/>
    </source>
</evidence>
<dbReference type="SUPFAM" id="SSF54909">
    <property type="entry name" value="Dimeric alpha+beta barrel"/>
    <property type="match status" value="1"/>
</dbReference>
<gene>
    <name evidence="1" type="ORF">PISL3812_00974</name>
</gene>
<dbReference type="OrthoDB" id="10339820at2759"/>
<reference evidence="1 2" key="1">
    <citation type="submission" date="2015-04" db="EMBL/GenBank/DDBJ databases">
        <authorList>
            <person name="Syromyatnikov M.Y."/>
            <person name="Popov V.N."/>
        </authorList>
    </citation>
    <scope>NUCLEOTIDE SEQUENCE [LARGE SCALE GENOMIC DNA]</scope>
    <source>
        <strain evidence="1">WF-38-12</strain>
    </source>
</reference>
<evidence type="ECO:0000313" key="2">
    <source>
        <dbReference type="Proteomes" id="UP000054383"/>
    </source>
</evidence>
<name>A0A0U1LMV4_TALIS</name>
<dbReference type="AlphaFoldDB" id="A0A0U1LMV4"/>
<dbReference type="Gene3D" id="3.30.70.100">
    <property type="match status" value="1"/>
</dbReference>
<dbReference type="InterPro" id="IPR011008">
    <property type="entry name" value="Dimeric_a/b-barrel"/>
</dbReference>
<dbReference type="Proteomes" id="UP000054383">
    <property type="component" value="Unassembled WGS sequence"/>
</dbReference>
<keyword evidence="2" id="KW-1185">Reference proteome</keyword>
<dbReference type="EMBL" id="CVMT01000001">
    <property type="protein sequence ID" value="CRG83620.1"/>
    <property type="molecule type" value="Genomic_DNA"/>
</dbReference>
<organism evidence="1 2">
    <name type="scientific">Talaromyces islandicus</name>
    <name type="common">Penicillium islandicum</name>
    <dbReference type="NCBI Taxonomy" id="28573"/>
    <lineage>
        <taxon>Eukaryota</taxon>
        <taxon>Fungi</taxon>
        <taxon>Dikarya</taxon>
        <taxon>Ascomycota</taxon>
        <taxon>Pezizomycotina</taxon>
        <taxon>Eurotiomycetes</taxon>
        <taxon>Eurotiomycetidae</taxon>
        <taxon>Eurotiales</taxon>
        <taxon>Trichocomaceae</taxon>
        <taxon>Talaromyces</taxon>
        <taxon>Talaromyces sect. Islandici</taxon>
    </lineage>
</organism>